<feature type="transmembrane region" description="Helical" evidence="8">
    <location>
        <begin position="217"/>
        <end position="234"/>
    </location>
</feature>
<accession>A0A8D2IZ90</accession>
<dbReference type="InterPro" id="IPR026096">
    <property type="entry name" value="R-trans_p"/>
</dbReference>
<proteinExistence type="predicted"/>
<dbReference type="Ensembl" id="ENSVKKT00000004612.1">
    <property type="protein sequence ID" value="ENSVKKP00000004486.1"/>
    <property type="gene ID" value="ENSVKKG00000003352.1"/>
</dbReference>
<evidence type="ECO:0000256" key="7">
    <source>
        <dbReference type="ARBA" id="ARBA00023136"/>
    </source>
</evidence>
<dbReference type="AlphaFoldDB" id="A0A8D2IZ90"/>
<keyword evidence="5" id="KW-0862">Zinc</keyword>
<name>A0A8D2IZ90_VARKO</name>
<dbReference type="GO" id="GO:0031849">
    <property type="term" value="F:olfactory receptor binding"/>
    <property type="evidence" value="ECO:0007669"/>
    <property type="project" value="TreeGrafter"/>
</dbReference>
<evidence type="ECO:0000256" key="6">
    <source>
        <dbReference type="ARBA" id="ARBA00022989"/>
    </source>
</evidence>
<evidence type="ECO:0000259" key="9">
    <source>
        <dbReference type="SMART" id="SM01328"/>
    </source>
</evidence>
<reference evidence="10" key="1">
    <citation type="submission" date="2025-08" db="UniProtKB">
        <authorList>
            <consortium name="Ensembl"/>
        </authorList>
    </citation>
    <scope>IDENTIFICATION</scope>
</reference>
<protein>
    <recommendedName>
        <fullName evidence="9">3CxxC-type domain-containing protein</fullName>
    </recommendedName>
</protein>
<evidence type="ECO:0000256" key="1">
    <source>
        <dbReference type="ARBA" id="ARBA00004167"/>
    </source>
</evidence>
<organism evidence="10 11">
    <name type="scientific">Varanus komodoensis</name>
    <name type="common">Komodo dragon</name>
    <dbReference type="NCBI Taxonomy" id="61221"/>
    <lineage>
        <taxon>Eukaryota</taxon>
        <taxon>Metazoa</taxon>
        <taxon>Chordata</taxon>
        <taxon>Craniata</taxon>
        <taxon>Vertebrata</taxon>
        <taxon>Euteleostomi</taxon>
        <taxon>Lepidosauria</taxon>
        <taxon>Squamata</taxon>
        <taxon>Bifurcata</taxon>
        <taxon>Unidentata</taxon>
        <taxon>Episquamata</taxon>
        <taxon>Toxicofera</taxon>
        <taxon>Anguimorpha</taxon>
        <taxon>Paleoanguimorpha</taxon>
        <taxon>Varanoidea</taxon>
        <taxon>Varanidae</taxon>
        <taxon>Varanus</taxon>
    </lineage>
</organism>
<dbReference type="PANTHER" id="PTHR14402:SF10">
    <property type="entry name" value="3CXXC-TYPE DOMAIN-CONTAINING PROTEIN"/>
    <property type="match status" value="1"/>
</dbReference>
<dbReference type="GO" id="GO:0008270">
    <property type="term" value="F:zinc ion binding"/>
    <property type="evidence" value="ECO:0007669"/>
    <property type="project" value="UniProtKB-KW"/>
</dbReference>
<sequence>PCNSLHLCTGSLKVATWPPSWKRLPTLVVTGLGPGRLECRLQPVGFSAIRTAVEQRDCFSPISFECSKCSHTWKSAKVTVIFHMQLLRTALGPARGKVKMRVFGQKCRRCRSGKFEEPKFSDKTAECCLHNLVQKILEKCYERGRKAHALLQPEPEDGNCWGPHDRNGCEACACGLCFEPSRPASQGPWEGISLQSSPLAWRHELKRRAGDASAPCVWLLVVAAAVLILLASSLQK</sequence>
<evidence type="ECO:0000256" key="4">
    <source>
        <dbReference type="ARBA" id="ARBA00022771"/>
    </source>
</evidence>
<evidence type="ECO:0000256" key="5">
    <source>
        <dbReference type="ARBA" id="ARBA00022833"/>
    </source>
</evidence>
<keyword evidence="4" id="KW-0863">Zinc-finger</keyword>
<evidence type="ECO:0000313" key="10">
    <source>
        <dbReference type="Ensembl" id="ENSVKKP00000004486.1"/>
    </source>
</evidence>
<dbReference type="GO" id="GO:0016020">
    <property type="term" value="C:membrane"/>
    <property type="evidence" value="ECO:0007669"/>
    <property type="project" value="UniProtKB-SubCell"/>
</dbReference>
<dbReference type="GO" id="GO:0006612">
    <property type="term" value="P:protein targeting to membrane"/>
    <property type="evidence" value="ECO:0007669"/>
    <property type="project" value="TreeGrafter"/>
</dbReference>
<feature type="domain" description="3CxxC-type" evidence="9">
    <location>
        <begin position="57"/>
        <end position="175"/>
    </location>
</feature>
<reference evidence="10" key="2">
    <citation type="submission" date="2025-09" db="UniProtKB">
        <authorList>
            <consortium name="Ensembl"/>
        </authorList>
    </citation>
    <scope>IDENTIFICATION</scope>
</reference>
<evidence type="ECO:0000256" key="2">
    <source>
        <dbReference type="ARBA" id="ARBA00022692"/>
    </source>
</evidence>
<evidence type="ECO:0000256" key="3">
    <source>
        <dbReference type="ARBA" id="ARBA00022723"/>
    </source>
</evidence>
<keyword evidence="11" id="KW-1185">Reference proteome</keyword>
<dbReference type="Pfam" id="PF13695">
    <property type="entry name" value="Zn_ribbon_3CxxC"/>
    <property type="match status" value="1"/>
</dbReference>
<keyword evidence="3" id="KW-0479">Metal-binding</keyword>
<keyword evidence="6 8" id="KW-1133">Transmembrane helix</keyword>
<dbReference type="GO" id="GO:0051205">
    <property type="term" value="P:protein insertion into membrane"/>
    <property type="evidence" value="ECO:0007669"/>
    <property type="project" value="TreeGrafter"/>
</dbReference>
<dbReference type="InterPro" id="IPR027377">
    <property type="entry name" value="ZAR1/RTP1-5-like_Znf-3CxxC"/>
</dbReference>
<keyword evidence="2 8" id="KW-0812">Transmembrane</keyword>
<dbReference type="Proteomes" id="UP000694545">
    <property type="component" value="Unplaced"/>
</dbReference>
<keyword evidence="7 8" id="KW-0472">Membrane</keyword>
<evidence type="ECO:0000313" key="11">
    <source>
        <dbReference type="Proteomes" id="UP000694545"/>
    </source>
</evidence>
<dbReference type="SMART" id="SM01328">
    <property type="entry name" value="zf-3CxxC"/>
    <property type="match status" value="1"/>
</dbReference>
<comment type="subcellular location">
    <subcellularLocation>
        <location evidence="1">Membrane</location>
        <topology evidence="1">Single-pass membrane protein</topology>
    </subcellularLocation>
</comment>
<dbReference type="PANTHER" id="PTHR14402">
    <property type="entry name" value="RECEPTOR TRANSPORTING PROTEIN"/>
    <property type="match status" value="1"/>
</dbReference>
<evidence type="ECO:0000256" key="8">
    <source>
        <dbReference type="SAM" id="Phobius"/>
    </source>
</evidence>